<protein>
    <submittedName>
        <fullName evidence="2">Uncharacterized protein</fullName>
    </submittedName>
</protein>
<evidence type="ECO:0000256" key="1">
    <source>
        <dbReference type="SAM" id="MobiDB-lite"/>
    </source>
</evidence>
<dbReference type="AlphaFoldDB" id="A0A484REL3"/>
<proteinExistence type="predicted"/>
<dbReference type="EMBL" id="CAADIG010000025">
    <property type="protein sequence ID" value="VFR47590.1"/>
    <property type="molecule type" value="Genomic_DNA"/>
</dbReference>
<gene>
    <name evidence="2" type="ORF">ANT2_1777</name>
    <name evidence="3" type="ORF">ANT3_1779</name>
</gene>
<sequence>MWGKQNIIPPPSCQRPPCPYGAFLPPPWARADARPDPAPRDILPRRPTPTGNRD</sequence>
<organism evidence="2">
    <name type="scientific">plant metagenome</name>
    <dbReference type="NCBI Taxonomy" id="1297885"/>
    <lineage>
        <taxon>unclassified sequences</taxon>
        <taxon>metagenomes</taxon>
        <taxon>organismal metagenomes</taxon>
    </lineage>
</organism>
<reference evidence="2" key="1">
    <citation type="submission" date="2019-03" db="EMBL/GenBank/DDBJ databases">
        <authorList>
            <person name="Danneels B."/>
        </authorList>
    </citation>
    <scope>NUCLEOTIDE SEQUENCE</scope>
</reference>
<evidence type="ECO:0000313" key="2">
    <source>
        <dbReference type="EMBL" id="VFR47590.1"/>
    </source>
</evidence>
<accession>A0A484REL3</accession>
<feature type="compositionally biased region" description="Basic and acidic residues" evidence="1">
    <location>
        <begin position="31"/>
        <end position="44"/>
    </location>
</feature>
<dbReference type="EMBL" id="CAADID010000007">
    <property type="protein sequence ID" value="VFR58795.1"/>
    <property type="molecule type" value="Genomic_DNA"/>
</dbReference>
<name>A0A484REL3_9ZZZZ</name>
<evidence type="ECO:0000313" key="3">
    <source>
        <dbReference type="EMBL" id="VFR58795.1"/>
    </source>
</evidence>
<feature type="region of interest" description="Disordered" evidence="1">
    <location>
        <begin position="24"/>
        <end position="54"/>
    </location>
</feature>